<feature type="transmembrane region" description="Helical" evidence="1">
    <location>
        <begin position="127"/>
        <end position="150"/>
    </location>
</feature>
<proteinExistence type="predicted"/>
<accession>A0A0U4CR99</accession>
<dbReference type="STRING" id="1411621.AUC43_12920"/>
<gene>
    <name evidence="2" type="ORF">AUC43_12920</name>
</gene>
<keyword evidence="3" id="KW-1185">Reference proteome</keyword>
<keyword evidence="1" id="KW-1133">Transmembrane helix</keyword>
<protein>
    <recommendedName>
        <fullName evidence="4">DUF1345 domain-containing protein</fullName>
    </recommendedName>
</protein>
<dbReference type="EMBL" id="CP013909">
    <property type="protein sequence ID" value="ALW85918.1"/>
    <property type="molecule type" value="Genomic_DNA"/>
</dbReference>
<feature type="transmembrane region" description="Helical" evidence="1">
    <location>
        <begin position="90"/>
        <end position="115"/>
    </location>
</feature>
<evidence type="ECO:0000313" key="3">
    <source>
        <dbReference type="Proteomes" id="UP000059542"/>
    </source>
</evidence>
<feature type="transmembrane region" description="Helical" evidence="1">
    <location>
        <begin position="23"/>
        <end position="40"/>
    </location>
</feature>
<feature type="transmembrane region" description="Helical" evidence="1">
    <location>
        <begin position="52"/>
        <end position="70"/>
    </location>
</feature>
<dbReference type="Proteomes" id="UP000059542">
    <property type="component" value="Chromosome"/>
</dbReference>
<evidence type="ECO:0000313" key="2">
    <source>
        <dbReference type="EMBL" id="ALW85918.1"/>
    </source>
</evidence>
<name>A0A0U4CR99_9BACT</name>
<sequence>MDISTPTRPAVPVLLRLGLPARLLRVGLALVMAGFCYWLAPPDFELITSLLLGWDGFLVGILLLTWLTILQASTADIQRVARVLHPNRTWGLLLCISFVGIATSLLAVTLLLRGLFTMDLEERLEHVMVSVVAVVGTWLMLHTLFALHYAHTYFCPEPGVQPERQQGGLGFMGTPPTLYWDFVYFAFVIGMTAQTADVAVTSFRMRQMVLFHSMLSFGFNTAILALSINILAGLL</sequence>
<dbReference type="OrthoDB" id="64737at2"/>
<dbReference type="AlphaFoldDB" id="A0A0U4CR99"/>
<dbReference type="RefSeq" id="WP_068194198.1">
    <property type="nucleotide sequence ID" value="NZ_CP013909.1"/>
</dbReference>
<evidence type="ECO:0008006" key="4">
    <source>
        <dbReference type="Google" id="ProtNLM"/>
    </source>
</evidence>
<dbReference type="InterPro" id="IPR009781">
    <property type="entry name" value="DUF1345"/>
</dbReference>
<evidence type="ECO:0000256" key="1">
    <source>
        <dbReference type="SAM" id="Phobius"/>
    </source>
</evidence>
<keyword evidence="1" id="KW-0812">Transmembrane</keyword>
<dbReference type="KEGG" id="hyg:AUC43_12920"/>
<feature type="transmembrane region" description="Helical" evidence="1">
    <location>
        <begin position="215"/>
        <end position="234"/>
    </location>
</feature>
<keyword evidence="1" id="KW-0472">Membrane</keyword>
<dbReference type="Pfam" id="PF07077">
    <property type="entry name" value="DUF1345"/>
    <property type="match status" value="1"/>
</dbReference>
<organism evidence="2 3">
    <name type="scientific">Hymenobacter sedentarius</name>
    <dbReference type="NCBI Taxonomy" id="1411621"/>
    <lineage>
        <taxon>Bacteria</taxon>
        <taxon>Pseudomonadati</taxon>
        <taxon>Bacteroidota</taxon>
        <taxon>Cytophagia</taxon>
        <taxon>Cytophagales</taxon>
        <taxon>Hymenobacteraceae</taxon>
        <taxon>Hymenobacter</taxon>
    </lineage>
</organism>
<reference evidence="2 3" key="1">
    <citation type="submission" date="2015-12" db="EMBL/GenBank/DDBJ databases">
        <authorList>
            <person name="Shamseldin A."/>
            <person name="Moawad H."/>
            <person name="Abd El-Rahim W.M."/>
            <person name="Sadowsky M.J."/>
        </authorList>
    </citation>
    <scope>NUCLEOTIDE SEQUENCE [LARGE SCALE GENOMIC DNA]</scope>
    <source>
        <strain evidence="2 3">DG5B</strain>
    </source>
</reference>